<dbReference type="PANTHER" id="PTHR14614:SF130">
    <property type="entry name" value="PROTEIN-LYSINE N-METHYLTRANSFERASE EEF2KMT"/>
    <property type="match status" value="1"/>
</dbReference>
<dbReference type="GO" id="GO:0008757">
    <property type="term" value="F:S-adenosylmethionine-dependent methyltransferase activity"/>
    <property type="evidence" value="ECO:0007669"/>
    <property type="project" value="UniProtKB-ARBA"/>
</dbReference>
<protein>
    <recommendedName>
        <fullName evidence="3">FAM86 N-terminal domain-containing protein</fullName>
    </recommendedName>
</protein>
<dbReference type="Pfam" id="PF10294">
    <property type="entry name" value="Methyltransf_16"/>
    <property type="match status" value="1"/>
</dbReference>
<dbReference type="AlphaFoldDB" id="A0A9P4IY19"/>
<comment type="caution">
    <text evidence="1">The sequence shown here is derived from an EMBL/GenBank/DDBJ whole genome shotgun (WGS) entry which is preliminary data.</text>
</comment>
<dbReference type="EMBL" id="ML996089">
    <property type="protein sequence ID" value="KAF2150711.1"/>
    <property type="molecule type" value="Genomic_DNA"/>
</dbReference>
<dbReference type="OrthoDB" id="194386at2759"/>
<evidence type="ECO:0008006" key="3">
    <source>
        <dbReference type="Google" id="ProtNLM"/>
    </source>
</evidence>
<organism evidence="1 2">
    <name type="scientific">Myriangium duriaei CBS 260.36</name>
    <dbReference type="NCBI Taxonomy" id="1168546"/>
    <lineage>
        <taxon>Eukaryota</taxon>
        <taxon>Fungi</taxon>
        <taxon>Dikarya</taxon>
        <taxon>Ascomycota</taxon>
        <taxon>Pezizomycotina</taxon>
        <taxon>Dothideomycetes</taxon>
        <taxon>Dothideomycetidae</taxon>
        <taxon>Myriangiales</taxon>
        <taxon>Myriangiaceae</taxon>
        <taxon>Myriangium</taxon>
    </lineage>
</organism>
<dbReference type="Proteomes" id="UP000799439">
    <property type="component" value="Unassembled WGS sequence"/>
</dbReference>
<accession>A0A9P4IY19</accession>
<gene>
    <name evidence="1" type="ORF">K461DRAFT_328916</name>
</gene>
<evidence type="ECO:0000313" key="1">
    <source>
        <dbReference type="EMBL" id="KAF2150711.1"/>
    </source>
</evidence>
<dbReference type="PANTHER" id="PTHR14614">
    <property type="entry name" value="HEPATOCELLULAR CARCINOMA-ASSOCIATED ANTIGEN"/>
    <property type="match status" value="1"/>
</dbReference>
<dbReference type="Gene3D" id="3.40.50.150">
    <property type="entry name" value="Vaccinia Virus protein VP39"/>
    <property type="match status" value="1"/>
</dbReference>
<dbReference type="GO" id="GO:0005737">
    <property type="term" value="C:cytoplasm"/>
    <property type="evidence" value="ECO:0007669"/>
    <property type="project" value="TreeGrafter"/>
</dbReference>
<sequence>MPLDIFVRQILQLVPFPQLSWPQFDLLRSPYNQHYIWEKCFRPDEGSSLPPVRYRYGVLKLLLRKIENAIVDPDEDEISDDLMNALSELMGEEMPSEVEAAQKRSWVTYTFADAADPVSNANSIRILESRSVIAGSGTTGLRTWEAALHLGQYLLSNASSLEFIKGKTVLELGAGTGFLSMLCAHPLGAKQVLCTDGSEEVTEAVKSNLVWNPRSELVVPGVLRWGWAFKDSILDEIKNNGIVDTVIGADVTYDTSVIPALVSTIRQAFEVWPRADVIISATIRNADTFEAFENACASNGFLTAEVAYPTAPLASQDRLFYSSTVPIRILHVRAGTRIKNPFNLR</sequence>
<dbReference type="InterPro" id="IPR029063">
    <property type="entry name" value="SAM-dependent_MTases_sf"/>
</dbReference>
<proteinExistence type="predicted"/>
<evidence type="ECO:0000313" key="2">
    <source>
        <dbReference type="Proteomes" id="UP000799439"/>
    </source>
</evidence>
<dbReference type="InterPro" id="IPR019410">
    <property type="entry name" value="Methyltransf_16"/>
</dbReference>
<name>A0A9P4IY19_9PEZI</name>
<keyword evidence="2" id="KW-1185">Reference proteome</keyword>
<reference evidence="1" key="1">
    <citation type="journal article" date="2020" name="Stud. Mycol.">
        <title>101 Dothideomycetes genomes: a test case for predicting lifestyles and emergence of pathogens.</title>
        <authorList>
            <person name="Haridas S."/>
            <person name="Albert R."/>
            <person name="Binder M."/>
            <person name="Bloem J."/>
            <person name="Labutti K."/>
            <person name="Salamov A."/>
            <person name="Andreopoulos B."/>
            <person name="Baker S."/>
            <person name="Barry K."/>
            <person name="Bills G."/>
            <person name="Bluhm B."/>
            <person name="Cannon C."/>
            <person name="Castanera R."/>
            <person name="Culley D."/>
            <person name="Daum C."/>
            <person name="Ezra D."/>
            <person name="Gonzalez J."/>
            <person name="Henrissat B."/>
            <person name="Kuo A."/>
            <person name="Liang C."/>
            <person name="Lipzen A."/>
            <person name="Lutzoni F."/>
            <person name="Magnuson J."/>
            <person name="Mondo S."/>
            <person name="Nolan M."/>
            <person name="Ohm R."/>
            <person name="Pangilinan J."/>
            <person name="Park H.-J."/>
            <person name="Ramirez L."/>
            <person name="Alfaro M."/>
            <person name="Sun H."/>
            <person name="Tritt A."/>
            <person name="Yoshinaga Y."/>
            <person name="Zwiers L.-H."/>
            <person name="Turgeon B."/>
            <person name="Goodwin S."/>
            <person name="Spatafora J."/>
            <person name="Crous P."/>
            <person name="Grigoriev I."/>
        </authorList>
    </citation>
    <scope>NUCLEOTIDE SEQUENCE</scope>
    <source>
        <strain evidence="1">CBS 260.36</strain>
    </source>
</reference>
<dbReference type="SUPFAM" id="SSF53335">
    <property type="entry name" value="S-adenosyl-L-methionine-dependent methyltransferases"/>
    <property type="match status" value="1"/>
</dbReference>